<dbReference type="Proteomes" id="UP001190700">
    <property type="component" value="Unassembled WGS sequence"/>
</dbReference>
<keyword evidence="5" id="KW-0238">DNA-binding</keyword>
<evidence type="ECO:0000256" key="5">
    <source>
        <dbReference type="ARBA" id="ARBA00023125"/>
    </source>
</evidence>
<dbReference type="PROSITE" id="PS00116">
    <property type="entry name" value="DNA_POLYMERASE_B"/>
    <property type="match status" value="1"/>
</dbReference>
<keyword evidence="9" id="KW-1185">Reference proteome</keyword>
<dbReference type="EMBL" id="LGRX02033487">
    <property type="protein sequence ID" value="KAK3241042.1"/>
    <property type="molecule type" value="Genomic_DNA"/>
</dbReference>
<dbReference type="GO" id="GO:0003887">
    <property type="term" value="F:DNA-directed DNA polymerase activity"/>
    <property type="evidence" value="ECO:0007669"/>
    <property type="project" value="UniProtKB-KW"/>
</dbReference>
<dbReference type="PANTHER" id="PTHR10322">
    <property type="entry name" value="DNA POLYMERASE CATALYTIC SUBUNIT"/>
    <property type="match status" value="1"/>
</dbReference>
<keyword evidence="3" id="KW-0548">Nucleotidyltransferase</keyword>
<dbReference type="Gene3D" id="3.30.420.10">
    <property type="entry name" value="Ribonuclease H-like superfamily/Ribonuclease H"/>
    <property type="match status" value="1"/>
</dbReference>
<dbReference type="GO" id="GO:0045004">
    <property type="term" value="P:DNA replication proofreading"/>
    <property type="evidence" value="ECO:0007669"/>
    <property type="project" value="TreeGrafter"/>
</dbReference>
<evidence type="ECO:0000256" key="1">
    <source>
        <dbReference type="ARBA" id="ARBA00012417"/>
    </source>
</evidence>
<dbReference type="EC" id="2.7.7.7" evidence="1"/>
<dbReference type="SUPFAM" id="SSF53098">
    <property type="entry name" value="Ribonuclease H-like"/>
    <property type="match status" value="1"/>
</dbReference>
<keyword evidence="2" id="KW-0808">Transferase</keyword>
<dbReference type="InterPro" id="IPR012337">
    <property type="entry name" value="RNaseH-like_sf"/>
</dbReference>
<dbReference type="GO" id="GO:0000166">
    <property type="term" value="F:nucleotide binding"/>
    <property type="evidence" value="ECO:0007669"/>
    <property type="project" value="InterPro"/>
</dbReference>
<dbReference type="Pfam" id="PF00136">
    <property type="entry name" value="DNA_pol_B"/>
    <property type="match status" value="1"/>
</dbReference>
<dbReference type="SUPFAM" id="SSF56672">
    <property type="entry name" value="DNA/RNA polymerases"/>
    <property type="match status" value="1"/>
</dbReference>
<evidence type="ECO:0000256" key="2">
    <source>
        <dbReference type="ARBA" id="ARBA00022679"/>
    </source>
</evidence>
<dbReference type="AlphaFoldDB" id="A0AAE0EV02"/>
<evidence type="ECO:0000313" key="9">
    <source>
        <dbReference type="Proteomes" id="UP001190700"/>
    </source>
</evidence>
<feature type="domain" description="DNA-directed DNA polymerase family B multifunctional" evidence="7">
    <location>
        <begin position="108"/>
        <end position="273"/>
    </location>
</feature>
<comment type="caution">
    <text evidence="8">The sequence shown here is derived from an EMBL/GenBank/DDBJ whole genome shotgun (WGS) entry which is preliminary data.</text>
</comment>
<evidence type="ECO:0000256" key="4">
    <source>
        <dbReference type="ARBA" id="ARBA00022932"/>
    </source>
</evidence>
<dbReference type="GO" id="GO:0008296">
    <property type="term" value="F:3'-5'-DNA exonuclease activity"/>
    <property type="evidence" value="ECO:0007669"/>
    <property type="project" value="TreeGrafter"/>
</dbReference>
<dbReference type="InterPro" id="IPR050240">
    <property type="entry name" value="DNA_pol_type-B"/>
</dbReference>
<accession>A0AAE0EV02</accession>
<dbReference type="InterPro" id="IPR023211">
    <property type="entry name" value="DNA_pol_palm_dom_sf"/>
</dbReference>
<dbReference type="InterPro" id="IPR042087">
    <property type="entry name" value="DNA_pol_B_thumb"/>
</dbReference>
<organism evidence="8 9">
    <name type="scientific">Cymbomonas tetramitiformis</name>
    <dbReference type="NCBI Taxonomy" id="36881"/>
    <lineage>
        <taxon>Eukaryota</taxon>
        <taxon>Viridiplantae</taxon>
        <taxon>Chlorophyta</taxon>
        <taxon>Pyramimonadophyceae</taxon>
        <taxon>Pyramimonadales</taxon>
        <taxon>Pyramimonadaceae</taxon>
        <taxon>Cymbomonas</taxon>
    </lineage>
</organism>
<evidence type="ECO:0000313" key="8">
    <source>
        <dbReference type="EMBL" id="KAK3241042.1"/>
    </source>
</evidence>
<dbReference type="GO" id="GO:0006297">
    <property type="term" value="P:nucleotide-excision repair, DNA gap filling"/>
    <property type="evidence" value="ECO:0007669"/>
    <property type="project" value="TreeGrafter"/>
</dbReference>
<dbReference type="InterPro" id="IPR043502">
    <property type="entry name" value="DNA/RNA_pol_sf"/>
</dbReference>
<keyword evidence="4" id="KW-0239">DNA-directed DNA polymerase</keyword>
<name>A0AAE0EV02_9CHLO</name>
<dbReference type="GO" id="GO:0006287">
    <property type="term" value="P:base-excision repair, gap-filling"/>
    <property type="evidence" value="ECO:0007669"/>
    <property type="project" value="TreeGrafter"/>
</dbReference>
<proteinExistence type="predicted"/>
<dbReference type="InterPro" id="IPR006134">
    <property type="entry name" value="DNA-dir_DNA_pol_B_multi_dom"/>
</dbReference>
<gene>
    <name evidence="8" type="ORF">CYMTET_49133</name>
</gene>
<reference evidence="8 9" key="1">
    <citation type="journal article" date="2015" name="Genome Biol. Evol.">
        <title>Comparative Genomics of a Bacterivorous Green Alga Reveals Evolutionary Causalities and Consequences of Phago-Mixotrophic Mode of Nutrition.</title>
        <authorList>
            <person name="Burns J.A."/>
            <person name="Paasch A."/>
            <person name="Narechania A."/>
            <person name="Kim E."/>
        </authorList>
    </citation>
    <scope>NUCLEOTIDE SEQUENCE [LARGE SCALE GENOMIC DNA]</scope>
    <source>
        <strain evidence="8 9">PLY_AMNH</strain>
    </source>
</reference>
<comment type="catalytic activity">
    <reaction evidence="6">
        <text>DNA(n) + a 2'-deoxyribonucleoside 5'-triphosphate = DNA(n+1) + diphosphate</text>
        <dbReference type="Rhea" id="RHEA:22508"/>
        <dbReference type="Rhea" id="RHEA-COMP:17339"/>
        <dbReference type="Rhea" id="RHEA-COMP:17340"/>
        <dbReference type="ChEBI" id="CHEBI:33019"/>
        <dbReference type="ChEBI" id="CHEBI:61560"/>
        <dbReference type="ChEBI" id="CHEBI:173112"/>
        <dbReference type="EC" id="2.7.7.7"/>
    </reaction>
</comment>
<dbReference type="InterPro" id="IPR017964">
    <property type="entry name" value="DNA-dir_DNA_pol_B_CS"/>
</dbReference>
<dbReference type="Gene3D" id="1.10.132.60">
    <property type="entry name" value="DNA polymerase family B, C-terminal domain"/>
    <property type="match status" value="1"/>
</dbReference>
<dbReference type="GO" id="GO:0003677">
    <property type="term" value="F:DNA binding"/>
    <property type="evidence" value="ECO:0007669"/>
    <property type="project" value="UniProtKB-KW"/>
</dbReference>
<dbReference type="GO" id="GO:0043625">
    <property type="term" value="C:delta DNA polymerase complex"/>
    <property type="evidence" value="ECO:0007669"/>
    <property type="project" value="TreeGrafter"/>
</dbReference>
<dbReference type="Gene3D" id="3.90.1600.10">
    <property type="entry name" value="Palm domain of DNA polymerase"/>
    <property type="match status" value="1"/>
</dbReference>
<evidence type="ECO:0000256" key="6">
    <source>
        <dbReference type="ARBA" id="ARBA00049244"/>
    </source>
</evidence>
<evidence type="ECO:0000259" key="7">
    <source>
        <dbReference type="Pfam" id="PF00136"/>
    </source>
</evidence>
<protein>
    <recommendedName>
        <fullName evidence="1">DNA-directed DNA polymerase</fullName>
        <ecNumber evidence="1">2.7.7.7</ecNumber>
    </recommendedName>
</protein>
<sequence>MSELPWLPQDVHHSAITKLQEGDEHTRRRLAVYCLKDAYLPQRLLDKLLIVYNYIEMARVTGVPLAYLLSRGQSIKVYSQLLRKARGRALLLPDMKKQKPHQPDNDAPISASTTAFGREMIERTRGLVQERYTTAHGYANNAEVIYGDTDSVMVNFQHEDVAESMRLGAEAAEWITKTFLHPIRLEFEKVYWPYLLISKKRYAGVVWTDPKQYDKLDTKGIETVRRDNCRLVKDMVTTVLERIMLHRDTRSAVEYVKTTIADLLMNRVDISSLGDLTHTVLCTSRECPIYYRRVKANKELSNAYTQLARFDW</sequence>
<dbReference type="InterPro" id="IPR036397">
    <property type="entry name" value="RNaseH_sf"/>
</dbReference>
<dbReference type="PANTHER" id="PTHR10322:SF23">
    <property type="entry name" value="DNA POLYMERASE DELTA CATALYTIC SUBUNIT"/>
    <property type="match status" value="1"/>
</dbReference>
<evidence type="ECO:0000256" key="3">
    <source>
        <dbReference type="ARBA" id="ARBA00022695"/>
    </source>
</evidence>